<sequence length="404" mass="47375">MIIGIDASRINIKRATGVEGYSTNLLLWLKKIDFSEYKDGGKYHNQYNLYTPQKDTLELMDLPKNFNIVEIPFPRLWTQLRLGFELKKRPPHIFFVPSHVAPIIPFKSKKIITIHDVAYKYFPESYSVFSRNYLDFTTKWAVKNADKIITISHTTKDDLVKFYQADEKKIKVIYLGFNPDKIKKEEINKEKWRIISDKFKIEKPFLLYIGRIEHKKNIANLIKSFYEILSKGFDIQLVLAGSRGFGYDKIDSLITKYNLQDRVVLTNYVSEEEKNHLLHSAKLFVFLSRYEGFGIPVLESFYAGLPVVASKIPVFEELYGEASLLVNPYKTEEISVEIIKLLKNENRQQKMIEKGKEIAKRFSWERCAKETLELFCELDKEKIIEKHLGISGEYAKQYKEMMDK</sequence>
<dbReference type="EMBL" id="DSYQ01000026">
    <property type="protein sequence ID" value="HGT71418.1"/>
    <property type="molecule type" value="Genomic_DNA"/>
</dbReference>
<dbReference type="PANTHER" id="PTHR46401:SF2">
    <property type="entry name" value="GLYCOSYLTRANSFERASE WBBK-RELATED"/>
    <property type="match status" value="1"/>
</dbReference>
<dbReference type="Gene3D" id="3.40.50.2000">
    <property type="entry name" value="Glycogen Phosphorylase B"/>
    <property type="match status" value="2"/>
</dbReference>
<evidence type="ECO:0000256" key="1">
    <source>
        <dbReference type="ARBA" id="ARBA00022679"/>
    </source>
</evidence>
<name>A0A7C4R5I2_UNCC3</name>
<dbReference type="Pfam" id="PF13439">
    <property type="entry name" value="Glyco_transf_4"/>
    <property type="match status" value="1"/>
</dbReference>
<dbReference type="GO" id="GO:0009103">
    <property type="term" value="P:lipopolysaccharide biosynthetic process"/>
    <property type="evidence" value="ECO:0007669"/>
    <property type="project" value="TreeGrafter"/>
</dbReference>
<dbReference type="Pfam" id="PF00534">
    <property type="entry name" value="Glycos_transf_1"/>
    <property type="match status" value="1"/>
</dbReference>
<reference evidence="4" key="1">
    <citation type="journal article" date="2020" name="mSystems">
        <title>Genome- and Community-Level Interaction Insights into Carbon Utilization and Element Cycling Functions of Hydrothermarchaeota in Hydrothermal Sediment.</title>
        <authorList>
            <person name="Zhou Z."/>
            <person name="Liu Y."/>
            <person name="Xu W."/>
            <person name="Pan J."/>
            <person name="Luo Z.H."/>
            <person name="Li M."/>
        </authorList>
    </citation>
    <scope>NUCLEOTIDE SEQUENCE [LARGE SCALE GENOMIC DNA]</scope>
    <source>
        <strain evidence="4">SpSt-579</strain>
    </source>
</reference>
<evidence type="ECO:0000313" key="4">
    <source>
        <dbReference type="EMBL" id="HGT71418.1"/>
    </source>
</evidence>
<organism evidence="4">
    <name type="scientific">candidate division CPR3 bacterium</name>
    <dbReference type="NCBI Taxonomy" id="2268181"/>
    <lineage>
        <taxon>Bacteria</taxon>
        <taxon>Bacteria division CPR3</taxon>
    </lineage>
</organism>
<dbReference type="AlphaFoldDB" id="A0A7C4R5I2"/>
<gene>
    <name evidence="4" type="ORF">ENT43_04120</name>
</gene>
<feature type="domain" description="Glycosyl transferase family 1" evidence="2">
    <location>
        <begin position="200"/>
        <end position="357"/>
    </location>
</feature>
<dbReference type="GO" id="GO:0016757">
    <property type="term" value="F:glycosyltransferase activity"/>
    <property type="evidence" value="ECO:0007669"/>
    <property type="project" value="InterPro"/>
</dbReference>
<evidence type="ECO:0000259" key="3">
    <source>
        <dbReference type="Pfam" id="PF13439"/>
    </source>
</evidence>
<dbReference type="InterPro" id="IPR001296">
    <property type="entry name" value="Glyco_trans_1"/>
</dbReference>
<dbReference type="CDD" id="cd03809">
    <property type="entry name" value="GT4_MtfB-like"/>
    <property type="match status" value="1"/>
</dbReference>
<keyword evidence="1 4" id="KW-0808">Transferase</keyword>
<dbReference type="SUPFAM" id="SSF53756">
    <property type="entry name" value="UDP-Glycosyltransferase/glycogen phosphorylase"/>
    <property type="match status" value="1"/>
</dbReference>
<dbReference type="PANTHER" id="PTHR46401">
    <property type="entry name" value="GLYCOSYLTRANSFERASE WBBK-RELATED"/>
    <property type="match status" value="1"/>
</dbReference>
<evidence type="ECO:0000259" key="2">
    <source>
        <dbReference type="Pfam" id="PF00534"/>
    </source>
</evidence>
<proteinExistence type="predicted"/>
<protein>
    <submittedName>
        <fullName evidence="4">Glycosyltransferase family 1 protein</fullName>
    </submittedName>
</protein>
<dbReference type="InterPro" id="IPR028098">
    <property type="entry name" value="Glyco_trans_4-like_N"/>
</dbReference>
<accession>A0A7C4R5I2</accession>
<feature type="domain" description="Glycosyltransferase subfamily 4-like N-terminal" evidence="3">
    <location>
        <begin position="74"/>
        <end position="180"/>
    </location>
</feature>
<comment type="caution">
    <text evidence="4">The sequence shown here is derived from an EMBL/GenBank/DDBJ whole genome shotgun (WGS) entry which is preliminary data.</text>
</comment>